<evidence type="ECO:0000259" key="8">
    <source>
        <dbReference type="Pfam" id="PF09402"/>
    </source>
</evidence>
<evidence type="ECO:0000256" key="2">
    <source>
        <dbReference type="ARBA" id="ARBA00022553"/>
    </source>
</evidence>
<feature type="compositionally biased region" description="Basic residues" evidence="7">
    <location>
        <begin position="89"/>
        <end position="99"/>
    </location>
</feature>
<dbReference type="KEGG" id="kdj:28965960"/>
<feature type="compositionally biased region" description="Polar residues" evidence="7">
    <location>
        <begin position="214"/>
        <end position="225"/>
    </location>
</feature>
<evidence type="ECO:0000256" key="3">
    <source>
        <dbReference type="ARBA" id="ARBA00022692"/>
    </source>
</evidence>
<keyword evidence="6" id="KW-0539">Nucleus</keyword>
<gene>
    <name evidence="10" type="ORF">I303_101605</name>
</gene>
<dbReference type="GO" id="GO:0005637">
    <property type="term" value="C:nuclear inner membrane"/>
    <property type="evidence" value="ECO:0007669"/>
    <property type="project" value="UniProtKB-SubCell"/>
</dbReference>
<accession>A0AAJ8KJZ0</accession>
<feature type="domain" description="Man1/Src1-like C-terminal" evidence="8">
    <location>
        <begin position="426"/>
        <end position="797"/>
    </location>
</feature>
<evidence type="ECO:0008006" key="12">
    <source>
        <dbReference type="Google" id="ProtNLM"/>
    </source>
</evidence>
<name>A0AAJ8KJZ0_9TREE</name>
<protein>
    <recommendedName>
        <fullName evidence="12">LEM-like domain-containing protein</fullName>
    </recommendedName>
</protein>
<keyword evidence="2" id="KW-0597">Phosphoprotein</keyword>
<dbReference type="InterPro" id="IPR044780">
    <property type="entry name" value="Heh2/Src1"/>
</dbReference>
<evidence type="ECO:0000256" key="7">
    <source>
        <dbReference type="SAM" id="MobiDB-lite"/>
    </source>
</evidence>
<feature type="compositionally biased region" description="Basic and acidic residues" evidence="7">
    <location>
        <begin position="242"/>
        <end position="264"/>
    </location>
</feature>
<reference evidence="10" key="1">
    <citation type="submission" date="2013-07" db="EMBL/GenBank/DDBJ databases">
        <authorList>
            <consortium name="The Broad Institute Genome Sequencing Platform"/>
            <person name="Cuomo C."/>
            <person name="Litvintseva A."/>
            <person name="Chen Y."/>
            <person name="Heitman J."/>
            <person name="Sun S."/>
            <person name="Springer D."/>
            <person name="Dromer F."/>
            <person name="Young S.K."/>
            <person name="Zeng Q."/>
            <person name="Gargeya S."/>
            <person name="Fitzgerald M."/>
            <person name="Abouelleil A."/>
            <person name="Alvarado L."/>
            <person name="Berlin A.M."/>
            <person name="Chapman S.B."/>
            <person name="Dewar J."/>
            <person name="Goldberg J."/>
            <person name="Griggs A."/>
            <person name="Gujja S."/>
            <person name="Hansen M."/>
            <person name="Howarth C."/>
            <person name="Imamovic A."/>
            <person name="Larimer J."/>
            <person name="McCowan C."/>
            <person name="Murphy C."/>
            <person name="Pearson M."/>
            <person name="Priest M."/>
            <person name="Roberts A."/>
            <person name="Saif S."/>
            <person name="Shea T."/>
            <person name="Sykes S."/>
            <person name="Wortman J."/>
            <person name="Nusbaum C."/>
            <person name="Birren B."/>
        </authorList>
    </citation>
    <scope>NUCLEOTIDE SEQUENCE</scope>
    <source>
        <strain evidence="10">CBS 10117</strain>
    </source>
</reference>
<reference evidence="10" key="2">
    <citation type="submission" date="2024-02" db="EMBL/GenBank/DDBJ databases">
        <title>Comparative genomics of Cryptococcus and Kwoniella reveals pathogenesis evolution and contrasting modes of karyotype evolution via chromosome fusion or intercentromeric recombination.</title>
        <authorList>
            <person name="Coelho M.A."/>
            <person name="David-Palma M."/>
            <person name="Shea T."/>
            <person name="Bowers K."/>
            <person name="McGinley-Smith S."/>
            <person name="Mohammad A.W."/>
            <person name="Gnirke A."/>
            <person name="Yurkov A.M."/>
            <person name="Nowrousian M."/>
            <person name="Sun S."/>
            <person name="Cuomo C.A."/>
            <person name="Heitman J."/>
        </authorList>
    </citation>
    <scope>NUCLEOTIDE SEQUENCE</scope>
    <source>
        <strain evidence="10">CBS 10117</strain>
    </source>
</reference>
<evidence type="ECO:0000313" key="11">
    <source>
        <dbReference type="Proteomes" id="UP000078595"/>
    </source>
</evidence>
<dbReference type="GO" id="GO:0005783">
    <property type="term" value="C:endoplasmic reticulum"/>
    <property type="evidence" value="ECO:0007669"/>
    <property type="project" value="TreeGrafter"/>
</dbReference>
<dbReference type="GO" id="GO:0071763">
    <property type="term" value="P:nuclear membrane organization"/>
    <property type="evidence" value="ECO:0007669"/>
    <property type="project" value="TreeGrafter"/>
</dbReference>
<dbReference type="GO" id="GO:0003682">
    <property type="term" value="F:chromatin binding"/>
    <property type="evidence" value="ECO:0007669"/>
    <property type="project" value="InterPro"/>
</dbReference>
<dbReference type="RefSeq" id="XP_065824448.1">
    <property type="nucleotide sequence ID" value="XM_065968376.1"/>
</dbReference>
<dbReference type="InterPro" id="IPR018996">
    <property type="entry name" value="Man1/Src1-like_C"/>
</dbReference>
<keyword evidence="11" id="KW-1185">Reference proteome</keyword>
<dbReference type="CDD" id="cd12935">
    <property type="entry name" value="LEM_like"/>
    <property type="match status" value="1"/>
</dbReference>
<comment type="subcellular location">
    <subcellularLocation>
        <location evidence="1">Nucleus inner membrane</location>
    </subcellularLocation>
</comment>
<keyword evidence="3" id="KW-0812">Transmembrane</keyword>
<feature type="region of interest" description="Disordered" evidence="7">
    <location>
        <begin position="73"/>
        <end position="351"/>
    </location>
</feature>
<feature type="compositionally biased region" description="Low complexity" evidence="7">
    <location>
        <begin position="191"/>
        <end position="207"/>
    </location>
</feature>
<dbReference type="Proteomes" id="UP000078595">
    <property type="component" value="Chromosome 2"/>
</dbReference>
<evidence type="ECO:0000256" key="4">
    <source>
        <dbReference type="ARBA" id="ARBA00022989"/>
    </source>
</evidence>
<dbReference type="PANTHER" id="PTHR47808">
    <property type="entry name" value="INNER NUCLEAR MEMBRANE PROTEIN HEH2-RELATED"/>
    <property type="match status" value="1"/>
</dbReference>
<dbReference type="InterPro" id="IPR025856">
    <property type="entry name" value="HeH/LEM_domain"/>
</dbReference>
<organism evidence="10 11">
    <name type="scientific">Kwoniella dejecticola CBS 10117</name>
    <dbReference type="NCBI Taxonomy" id="1296121"/>
    <lineage>
        <taxon>Eukaryota</taxon>
        <taxon>Fungi</taxon>
        <taxon>Dikarya</taxon>
        <taxon>Basidiomycota</taxon>
        <taxon>Agaricomycotina</taxon>
        <taxon>Tremellomycetes</taxon>
        <taxon>Tremellales</taxon>
        <taxon>Cryptococcaceae</taxon>
        <taxon>Kwoniella</taxon>
    </lineage>
</organism>
<feature type="domain" description="HeH/LEM" evidence="9">
    <location>
        <begin position="16"/>
        <end position="49"/>
    </location>
</feature>
<evidence type="ECO:0000256" key="5">
    <source>
        <dbReference type="ARBA" id="ARBA00023136"/>
    </source>
</evidence>
<keyword evidence="5" id="KW-0472">Membrane</keyword>
<dbReference type="Pfam" id="PF12949">
    <property type="entry name" value="HeH"/>
    <property type="match status" value="1"/>
</dbReference>
<dbReference type="EMBL" id="CP144531">
    <property type="protein sequence ID" value="WWC59058.1"/>
    <property type="molecule type" value="Genomic_DNA"/>
</dbReference>
<dbReference type="Pfam" id="PF09402">
    <property type="entry name" value="MSC"/>
    <property type="match status" value="1"/>
</dbReference>
<proteinExistence type="predicted"/>
<dbReference type="GO" id="GO:0034399">
    <property type="term" value="C:nuclear periphery"/>
    <property type="evidence" value="ECO:0007669"/>
    <property type="project" value="TreeGrafter"/>
</dbReference>
<sequence>MAAPTQDVYLAEGFDPNSLRVPQLRSILLEHGHGISSAAKKAELVDAFERHVLPQASALRAKAGKIKPSGKGIVTVSENGDETPAVPAKRPRARTRRKATHEPEEPVIVVEEIIEVDQVPEPEPEPPAKKPRASRARKSVSIEPEKKATKGRARKSAADIVPKLEDVDAGVEGEIEDEATPAPSSVRGSRSRASLAPSTPSLSTPATNRRRSAIETSSSANTELRTPSVGPEAAKPPRSAARKSESVKILDHLAEESEKEESPKKAIKPKTPRKSAVAEESGFSDFNPFQSGSEAAAAAERRRRRKSSMGLESSGKPAQPRFSEPAPSTSAPTTPGLRKLGPSREYLRTPPSDVKAAMKRELDAAVEYNQAVEEKLNQITTRDSDEPTRVTVESHLVPVETNSLVRRVESQIAQVPAPRTTIPLSILFLLLLSLLANFKNQSSSLGYCDSASTTNDLILERDSAYQDAQACIARKASLELDDHEAAKAIQCDVSDLPLIPFLPRPTACAPCPPHAECTEGEIMSCIPEYILSPHPLSFLGPVVDGLPGLSPRVFPPSCKPDTAKKRMIGGLVMEMERELSKGRGLLVCNGLGKEDGKKGEGERYGVEENSLRERFAARRDPKFSREQFDEIFESALKDLVEHEDVIESIDIHGKSWYASSRTDLTLGCRAKLEAKDLLDRWKSQIGGTAAVIAIIMALQSEVKKRRAEKYRAEELAQVALKRLQDQEQSHYVDPSLTPNPFIAPDQLRDLVMPPKGSTASRSRLWSKVQDLVEHNANIAVREREVKGEMWKTWEWTGTGSVSDRHVTWEQ</sequence>
<evidence type="ECO:0000256" key="6">
    <source>
        <dbReference type="ARBA" id="ARBA00023242"/>
    </source>
</evidence>
<evidence type="ECO:0000313" key="10">
    <source>
        <dbReference type="EMBL" id="WWC59058.1"/>
    </source>
</evidence>
<evidence type="ECO:0000256" key="1">
    <source>
        <dbReference type="ARBA" id="ARBA00004540"/>
    </source>
</evidence>
<dbReference type="PANTHER" id="PTHR47808:SF2">
    <property type="entry name" value="LEM DOMAIN-CONTAINING PROTEIN 2"/>
    <property type="match status" value="1"/>
</dbReference>
<dbReference type="AlphaFoldDB" id="A0AAJ8KJZ0"/>
<feature type="compositionally biased region" description="Low complexity" evidence="7">
    <location>
        <begin position="325"/>
        <end position="335"/>
    </location>
</feature>
<keyword evidence="4" id="KW-1133">Transmembrane helix</keyword>
<evidence type="ECO:0000259" key="9">
    <source>
        <dbReference type="Pfam" id="PF12949"/>
    </source>
</evidence>
<feature type="compositionally biased region" description="Acidic residues" evidence="7">
    <location>
        <begin position="112"/>
        <end position="124"/>
    </location>
</feature>
<feature type="compositionally biased region" description="Basic residues" evidence="7">
    <location>
        <begin position="129"/>
        <end position="138"/>
    </location>
</feature>
<dbReference type="GeneID" id="28965960"/>
<dbReference type="InterPro" id="IPR041885">
    <property type="entry name" value="MAN1_winged_helix_dom"/>
</dbReference>
<dbReference type="Gene3D" id="1.10.10.1180">
    <property type="entry name" value="MAN1, winged-helix domain"/>
    <property type="match status" value="1"/>
</dbReference>
<feature type="compositionally biased region" description="Acidic residues" evidence="7">
    <location>
        <begin position="167"/>
        <end position="179"/>
    </location>
</feature>